<protein>
    <recommendedName>
        <fullName evidence="5">Peptidase S8/S53 domain-containing protein</fullName>
    </recommendedName>
</protein>
<comment type="similarity">
    <text evidence="1">Belongs to the peptidase S8 family.</text>
</comment>
<gene>
    <name evidence="3" type="ORF">E2562_028634</name>
</gene>
<dbReference type="GO" id="GO:0004252">
    <property type="term" value="F:serine-type endopeptidase activity"/>
    <property type="evidence" value="ECO:0007669"/>
    <property type="project" value="InterPro"/>
</dbReference>
<evidence type="ECO:0008006" key="5">
    <source>
        <dbReference type="Google" id="ProtNLM"/>
    </source>
</evidence>
<evidence type="ECO:0000256" key="1">
    <source>
        <dbReference type="ARBA" id="ARBA00011073"/>
    </source>
</evidence>
<evidence type="ECO:0000256" key="2">
    <source>
        <dbReference type="ARBA" id="ARBA00022729"/>
    </source>
</evidence>
<comment type="caution">
    <text evidence="3">The sequence shown here is derived from an EMBL/GenBank/DDBJ whole genome shotgun (WGS) entry which is preliminary data.</text>
</comment>
<reference evidence="3 4" key="1">
    <citation type="submission" date="2019-11" db="EMBL/GenBank/DDBJ databases">
        <title>Whole genome sequence of Oryza granulata.</title>
        <authorList>
            <person name="Li W."/>
        </authorList>
    </citation>
    <scope>NUCLEOTIDE SEQUENCE [LARGE SCALE GENOMIC DNA]</scope>
    <source>
        <strain evidence="4">cv. Menghai</strain>
        <tissue evidence="3">Leaf</tissue>
    </source>
</reference>
<dbReference type="GO" id="GO:0006508">
    <property type="term" value="P:proteolysis"/>
    <property type="evidence" value="ECO:0007669"/>
    <property type="project" value="InterPro"/>
</dbReference>
<evidence type="ECO:0000313" key="3">
    <source>
        <dbReference type="EMBL" id="KAF0934779.1"/>
    </source>
</evidence>
<proteinExistence type="inferred from homology"/>
<dbReference type="Proteomes" id="UP000479710">
    <property type="component" value="Unassembled WGS sequence"/>
</dbReference>
<dbReference type="EMBL" id="SPHZ02000001">
    <property type="protein sequence ID" value="KAF0934779.1"/>
    <property type="molecule type" value="Genomic_DNA"/>
</dbReference>
<dbReference type="PANTHER" id="PTHR10795">
    <property type="entry name" value="PROPROTEIN CONVERTASE SUBTILISIN/KEXIN"/>
    <property type="match status" value="1"/>
</dbReference>
<keyword evidence="2" id="KW-0732">Signal</keyword>
<sequence length="166" mass="18323">MATTDTARLPGLDGVRDGIWYKGKMDEGMIIGVVDDGIGAGELSFSADGIPPPPAKWKGKCAMCLYRSVQQQANRGERASYFVAGAGEVNLVKAMDRGLVYNLTADDFIPYLCSMKIADDRFWKISEPAMVFMDENAQQVDAKRTVMNVGRPRRRTVRKAPRRAST</sequence>
<dbReference type="InterPro" id="IPR045051">
    <property type="entry name" value="SBT"/>
</dbReference>
<dbReference type="InterPro" id="IPR036852">
    <property type="entry name" value="Peptidase_S8/S53_dom_sf"/>
</dbReference>
<dbReference type="AlphaFoldDB" id="A0A6G1FD46"/>
<dbReference type="Gene3D" id="3.40.50.200">
    <property type="entry name" value="Peptidase S8/S53 domain"/>
    <property type="match status" value="1"/>
</dbReference>
<evidence type="ECO:0000313" key="4">
    <source>
        <dbReference type="Proteomes" id="UP000479710"/>
    </source>
</evidence>
<name>A0A6G1FD46_9ORYZ</name>
<accession>A0A6G1FD46</accession>
<organism evidence="3 4">
    <name type="scientific">Oryza meyeriana var. granulata</name>
    <dbReference type="NCBI Taxonomy" id="110450"/>
    <lineage>
        <taxon>Eukaryota</taxon>
        <taxon>Viridiplantae</taxon>
        <taxon>Streptophyta</taxon>
        <taxon>Embryophyta</taxon>
        <taxon>Tracheophyta</taxon>
        <taxon>Spermatophyta</taxon>
        <taxon>Magnoliopsida</taxon>
        <taxon>Liliopsida</taxon>
        <taxon>Poales</taxon>
        <taxon>Poaceae</taxon>
        <taxon>BOP clade</taxon>
        <taxon>Oryzoideae</taxon>
        <taxon>Oryzeae</taxon>
        <taxon>Oryzinae</taxon>
        <taxon>Oryza</taxon>
        <taxon>Oryza meyeriana</taxon>
    </lineage>
</organism>
<keyword evidence="4" id="KW-1185">Reference proteome</keyword>